<keyword evidence="2" id="KW-1185">Reference proteome</keyword>
<reference evidence="1 2" key="1">
    <citation type="journal article" date="2015" name="Genome Announc.">
        <title>Expanding the biotechnology potential of lactobacilli through comparative genomics of 213 strains and associated genera.</title>
        <authorList>
            <person name="Sun Z."/>
            <person name="Harris H.M."/>
            <person name="McCann A."/>
            <person name="Guo C."/>
            <person name="Argimon S."/>
            <person name="Zhang W."/>
            <person name="Yang X."/>
            <person name="Jeffery I.B."/>
            <person name="Cooney J.C."/>
            <person name="Kagawa T.F."/>
            <person name="Liu W."/>
            <person name="Song Y."/>
            <person name="Salvetti E."/>
            <person name="Wrobel A."/>
            <person name="Rasinkangas P."/>
            <person name="Parkhill J."/>
            <person name="Rea M.C."/>
            <person name="O'Sullivan O."/>
            <person name="Ritari J."/>
            <person name="Douillard F.P."/>
            <person name="Paul Ross R."/>
            <person name="Yang R."/>
            <person name="Briner A.E."/>
            <person name="Felis G.E."/>
            <person name="de Vos W.M."/>
            <person name="Barrangou R."/>
            <person name="Klaenhammer T.R."/>
            <person name="Caufield P.W."/>
            <person name="Cui Y."/>
            <person name="Zhang H."/>
            <person name="O'Toole P.W."/>
        </authorList>
    </citation>
    <scope>NUCLEOTIDE SEQUENCE [LARGE SCALE GENOMIC DNA]</scope>
    <source>
        <strain evidence="1 2">DSM 19682</strain>
    </source>
</reference>
<comment type="caution">
    <text evidence="1">The sequence shown here is derived from an EMBL/GenBank/DDBJ whole genome shotgun (WGS) entry which is preliminary data.</text>
</comment>
<evidence type="ECO:0000313" key="2">
    <source>
        <dbReference type="Proteomes" id="UP000051248"/>
    </source>
</evidence>
<dbReference type="PATRIC" id="fig|1423775.4.peg.2591"/>
<dbReference type="EMBL" id="AZDZ01000022">
    <property type="protein sequence ID" value="KRK78769.1"/>
    <property type="molecule type" value="Genomic_DNA"/>
</dbReference>
<dbReference type="STRING" id="1423775.FD03_GL002547"/>
<accession>A0A0R1KEC7</accession>
<protein>
    <submittedName>
        <fullName evidence="1">Uncharacterized protein</fullName>
    </submittedName>
</protein>
<gene>
    <name evidence="1" type="ORF">FD03_GL002547</name>
</gene>
<name>A0A0R1KEC7_9LACO</name>
<sequence>MDMKQVLNIKMVSDSEFKVDVGSDVKERELEFGITDVMYHLVIKYMEYKDMKMTDSNFDKTANEYCSALNNQLHIMHDIKADKGSN</sequence>
<organism evidence="1 2">
    <name type="scientific">Companilactobacillus nodensis DSM 19682 = JCM 14932 = NBRC 107160</name>
    <dbReference type="NCBI Taxonomy" id="1423775"/>
    <lineage>
        <taxon>Bacteria</taxon>
        <taxon>Bacillati</taxon>
        <taxon>Bacillota</taxon>
        <taxon>Bacilli</taxon>
        <taxon>Lactobacillales</taxon>
        <taxon>Lactobacillaceae</taxon>
        <taxon>Companilactobacillus</taxon>
    </lineage>
</organism>
<dbReference type="AlphaFoldDB" id="A0A0R1KEC7"/>
<dbReference type="Proteomes" id="UP000051248">
    <property type="component" value="Unassembled WGS sequence"/>
</dbReference>
<evidence type="ECO:0000313" key="1">
    <source>
        <dbReference type="EMBL" id="KRK78769.1"/>
    </source>
</evidence>
<proteinExistence type="predicted"/>